<dbReference type="GO" id="GO:0072686">
    <property type="term" value="C:mitotic spindle"/>
    <property type="evidence" value="ECO:0007669"/>
    <property type="project" value="TreeGrafter"/>
</dbReference>
<evidence type="ECO:0000256" key="1">
    <source>
        <dbReference type="ARBA" id="ARBA00006836"/>
    </source>
</evidence>
<evidence type="ECO:0000256" key="3">
    <source>
        <dbReference type="ARBA" id="ARBA00047182"/>
    </source>
</evidence>
<dbReference type="GO" id="GO:0008017">
    <property type="term" value="F:microtubule binding"/>
    <property type="evidence" value="ECO:0007669"/>
    <property type="project" value="InterPro"/>
</dbReference>
<dbReference type="GO" id="GO:0031110">
    <property type="term" value="P:regulation of microtubule polymerization or depolymerization"/>
    <property type="evidence" value="ECO:0007669"/>
    <property type="project" value="TreeGrafter"/>
</dbReference>
<feature type="compositionally biased region" description="Basic and acidic residues" evidence="5">
    <location>
        <begin position="8"/>
        <end position="21"/>
    </location>
</feature>
<keyword evidence="2" id="KW-0175">Coiled coil</keyword>
<feature type="region of interest" description="Disordered" evidence="5">
    <location>
        <begin position="1"/>
        <end position="21"/>
    </location>
</feature>
<dbReference type="Proteomes" id="UP001474421">
    <property type="component" value="Unassembled WGS sequence"/>
</dbReference>
<dbReference type="GO" id="GO:0000940">
    <property type="term" value="C:outer kinetochore"/>
    <property type="evidence" value="ECO:0007669"/>
    <property type="project" value="TreeGrafter"/>
</dbReference>
<reference evidence="6 7" key="1">
    <citation type="journal article" date="2024" name="Proc. Natl. Acad. Sci. U.S.A.">
        <title>The genetic regulatory architecture and epigenomic basis for age-related changes in rattlesnake venom.</title>
        <authorList>
            <person name="Hogan M.P."/>
            <person name="Holding M.L."/>
            <person name="Nystrom G.S."/>
            <person name="Colston T.J."/>
            <person name="Bartlett D.A."/>
            <person name="Mason A.J."/>
            <person name="Ellsworth S.A."/>
            <person name="Rautsaw R.M."/>
            <person name="Lawrence K.C."/>
            <person name="Strickland J.L."/>
            <person name="He B."/>
            <person name="Fraser P."/>
            <person name="Margres M.J."/>
            <person name="Gilbert D.M."/>
            <person name="Gibbs H.L."/>
            <person name="Parkinson C.L."/>
            <person name="Rokyta D.R."/>
        </authorList>
    </citation>
    <scope>NUCLEOTIDE SEQUENCE [LARGE SCALE GENOMIC DNA]</scope>
    <source>
        <strain evidence="6">DRR0105</strain>
    </source>
</reference>
<proteinExistence type="inferred from homology"/>
<dbReference type="Gene3D" id="1.10.10.1890">
    <property type="entry name" value="Ska1 microtubule binding domain-like"/>
    <property type="match status" value="1"/>
</dbReference>
<dbReference type="GO" id="GO:0051301">
    <property type="term" value="P:cell division"/>
    <property type="evidence" value="ECO:0007669"/>
    <property type="project" value="InterPro"/>
</dbReference>
<accession>A0AAW1C3N0</accession>
<dbReference type="FunFam" id="1.10.10.1890:FF:000002">
    <property type="entry name" value="Spindle and kinetochore-associated protein 1"/>
    <property type="match status" value="1"/>
</dbReference>
<dbReference type="CDD" id="cd12958">
    <property type="entry name" value="SKA1_N"/>
    <property type="match status" value="1"/>
</dbReference>
<evidence type="ECO:0000313" key="6">
    <source>
        <dbReference type="EMBL" id="KAK9408820.1"/>
    </source>
</evidence>
<dbReference type="GO" id="GO:0005876">
    <property type="term" value="C:spindle microtubule"/>
    <property type="evidence" value="ECO:0007669"/>
    <property type="project" value="TreeGrafter"/>
</dbReference>
<comment type="similarity">
    <text evidence="1">Belongs to the SKA1 family.</text>
</comment>
<name>A0AAW1C3N0_CROAD</name>
<evidence type="ECO:0000313" key="7">
    <source>
        <dbReference type="Proteomes" id="UP001474421"/>
    </source>
</evidence>
<gene>
    <name evidence="6" type="ORF">NXF25_007594</name>
</gene>
<dbReference type="Gene3D" id="6.10.250.1370">
    <property type="match status" value="1"/>
</dbReference>
<organism evidence="6 7">
    <name type="scientific">Crotalus adamanteus</name>
    <name type="common">Eastern diamondback rattlesnake</name>
    <dbReference type="NCBI Taxonomy" id="8729"/>
    <lineage>
        <taxon>Eukaryota</taxon>
        <taxon>Metazoa</taxon>
        <taxon>Chordata</taxon>
        <taxon>Craniata</taxon>
        <taxon>Vertebrata</taxon>
        <taxon>Euteleostomi</taxon>
        <taxon>Lepidosauria</taxon>
        <taxon>Squamata</taxon>
        <taxon>Bifurcata</taxon>
        <taxon>Unidentata</taxon>
        <taxon>Episquamata</taxon>
        <taxon>Toxicofera</taxon>
        <taxon>Serpentes</taxon>
        <taxon>Colubroidea</taxon>
        <taxon>Viperidae</taxon>
        <taxon>Crotalinae</taxon>
        <taxon>Crotalus</taxon>
    </lineage>
</organism>
<dbReference type="PANTHER" id="PTHR28573:SF1">
    <property type="entry name" value="SPINDLE AND KINETOCHORE-ASSOCIATED PROTEIN 1"/>
    <property type="match status" value="1"/>
</dbReference>
<dbReference type="GO" id="GO:0007059">
    <property type="term" value="P:chromosome segregation"/>
    <property type="evidence" value="ECO:0007669"/>
    <property type="project" value="InterPro"/>
</dbReference>
<evidence type="ECO:0000256" key="5">
    <source>
        <dbReference type="SAM" id="MobiDB-lite"/>
    </source>
</evidence>
<dbReference type="Pfam" id="PF07160">
    <property type="entry name" value="SKA1"/>
    <property type="match status" value="1"/>
</dbReference>
<dbReference type="InterPro" id="IPR009829">
    <property type="entry name" value="SKA1"/>
</dbReference>
<protein>
    <recommendedName>
        <fullName evidence="3">SKA complex subunit 1</fullName>
    </recommendedName>
    <alternativeName>
        <fullName evidence="4">Spindle and kinetochore-associated protein 1</fullName>
    </alternativeName>
</protein>
<dbReference type="InterPro" id="IPR042031">
    <property type="entry name" value="SKA1_MBD_sf"/>
</dbReference>
<dbReference type="EMBL" id="JAOTOJ010000002">
    <property type="protein sequence ID" value="KAK9408820.1"/>
    <property type="molecule type" value="Genomic_DNA"/>
</dbReference>
<evidence type="ECO:0000256" key="4">
    <source>
        <dbReference type="ARBA" id="ARBA00047202"/>
    </source>
</evidence>
<keyword evidence="7" id="KW-1185">Reference proteome</keyword>
<evidence type="ECO:0000256" key="2">
    <source>
        <dbReference type="ARBA" id="ARBA00023054"/>
    </source>
</evidence>
<dbReference type="AlphaFoldDB" id="A0AAW1C3N0"/>
<comment type="caution">
    <text evidence="6">The sequence shown here is derived from an EMBL/GenBank/DDBJ whole genome shotgun (WGS) entry which is preliminary data.</text>
</comment>
<dbReference type="GO" id="GO:0000278">
    <property type="term" value="P:mitotic cell cycle"/>
    <property type="evidence" value="ECO:0007669"/>
    <property type="project" value="TreeGrafter"/>
</dbReference>
<dbReference type="PANTHER" id="PTHR28573">
    <property type="entry name" value="SPINDLE AND KINETOCHORE-ASSOCIATED PROTEIN 1"/>
    <property type="match status" value="1"/>
</dbReference>
<sequence length="335" mass="38317">MAKLVTPSRDRERAPATPPRREERVLARFGTPNRLGGSFECERVAAGGKFWVLRGLATPEMEEGEEGASLASPGELDARTWDTISSNLNDLCFHLNSKISNIKKSLQLRKIDQDPSLKTVLNKVVHEMFLLNSLLNKLEEEYHHQWRLQKKLKELQTSVERDYLEAQRLGENVPIYLPQATQGSSIGIALKEKEPCKAEENKSSKKPAKVSKCIREAPFITAEEFENVPSYMKGRLTHSQVNAVVAEINKAVASKYSIMRQPVKTMVNATRNLYFRFQEEETKDTKGEYFIVDADIEEFTSLKVDKRFHSILTILRHCHRVREIRGSRLVRYALC</sequence>